<organism evidence="16 17">
    <name type="scientific">Bacillus thermotolerans</name>
    <name type="common">Quasibacillus thermotolerans</name>
    <dbReference type="NCBI Taxonomy" id="1221996"/>
    <lineage>
        <taxon>Bacteria</taxon>
        <taxon>Bacillati</taxon>
        <taxon>Bacillota</taxon>
        <taxon>Bacilli</taxon>
        <taxon>Bacillales</taxon>
        <taxon>Bacillaceae</taxon>
        <taxon>Bacillus</taxon>
    </lineage>
</organism>
<dbReference type="Pfam" id="PF00448">
    <property type="entry name" value="SRP54"/>
    <property type="match status" value="1"/>
</dbReference>
<dbReference type="Gene3D" id="1.20.120.1380">
    <property type="entry name" value="Flagellar FlhF biosynthesis protein, N domain"/>
    <property type="match status" value="1"/>
</dbReference>
<evidence type="ECO:0000256" key="8">
    <source>
        <dbReference type="ARBA" id="ARBA00022927"/>
    </source>
</evidence>
<keyword evidence="10" id="KW-0472">Membrane</keyword>
<dbReference type="FunFam" id="3.40.50.300:FF:000695">
    <property type="entry name" value="Flagellar biosynthesis regulator FlhF"/>
    <property type="match status" value="1"/>
</dbReference>
<dbReference type="InterPro" id="IPR047040">
    <property type="entry name" value="FlhF__GTPase_dom"/>
</dbReference>
<keyword evidence="11" id="KW-1006">Bacterial flagellum protein export</keyword>
<dbReference type="GO" id="GO:0005525">
    <property type="term" value="F:GTP binding"/>
    <property type="evidence" value="ECO:0007669"/>
    <property type="project" value="UniProtKB-UniRule"/>
</dbReference>
<protein>
    <recommendedName>
        <fullName evidence="3 13">Flagellar biosynthesis protein FlhF</fullName>
    </recommendedName>
</protein>
<dbReference type="GO" id="GO:0005886">
    <property type="term" value="C:plasma membrane"/>
    <property type="evidence" value="ECO:0007669"/>
    <property type="project" value="UniProtKB-SubCell"/>
</dbReference>
<keyword evidence="9" id="KW-0342">GTP-binding</keyword>
<dbReference type="STRING" id="1221996.QY95_00224"/>
<dbReference type="GO" id="GO:0044781">
    <property type="term" value="P:bacterial-type flagellum organization"/>
    <property type="evidence" value="ECO:0007669"/>
    <property type="project" value="UniProtKB-UniRule"/>
</dbReference>
<keyword evidence="7" id="KW-1005">Bacterial flagellum biogenesis</keyword>
<feature type="compositionally biased region" description="Basic and acidic residues" evidence="14">
    <location>
        <begin position="63"/>
        <end position="75"/>
    </location>
</feature>
<dbReference type="EMBL" id="JWIR02000012">
    <property type="protein sequence ID" value="KKB42375.1"/>
    <property type="molecule type" value="Genomic_DNA"/>
</dbReference>
<proteinExistence type="inferred from homology"/>
<evidence type="ECO:0000256" key="6">
    <source>
        <dbReference type="ARBA" id="ARBA00022741"/>
    </source>
</evidence>
<keyword evidence="6" id="KW-0547">Nucleotide-binding</keyword>
<evidence type="ECO:0000256" key="2">
    <source>
        <dbReference type="ARBA" id="ARBA00008531"/>
    </source>
</evidence>
<comment type="similarity">
    <text evidence="2">Belongs to the GTP-binding SRP family.</text>
</comment>
<keyword evidence="8" id="KW-0653">Protein transport</keyword>
<dbReference type="SMART" id="SM00962">
    <property type="entry name" value="SRP54"/>
    <property type="match status" value="1"/>
</dbReference>
<dbReference type="OrthoDB" id="9778554at2"/>
<evidence type="ECO:0000256" key="7">
    <source>
        <dbReference type="ARBA" id="ARBA00022795"/>
    </source>
</evidence>
<gene>
    <name evidence="16" type="ORF">QY95_00224</name>
</gene>
<dbReference type="PANTHER" id="PTHR43134:SF3">
    <property type="entry name" value="FLAGELLAR BIOSYNTHESIS PROTEIN FLHF"/>
    <property type="match status" value="1"/>
</dbReference>
<comment type="function">
    <text evidence="12">Necessary for flagellar biosynthesis. May be involved in translocation of the flagellum.</text>
</comment>
<evidence type="ECO:0000256" key="14">
    <source>
        <dbReference type="SAM" id="MobiDB-lite"/>
    </source>
</evidence>
<dbReference type="InterPro" id="IPR020006">
    <property type="entry name" value="FlhF"/>
</dbReference>
<dbReference type="Gene3D" id="3.40.50.300">
    <property type="entry name" value="P-loop containing nucleotide triphosphate hydrolases"/>
    <property type="match status" value="1"/>
</dbReference>
<evidence type="ECO:0000256" key="3">
    <source>
        <dbReference type="ARBA" id="ARBA00014919"/>
    </source>
</evidence>
<dbReference type="PANTHER" id="PTHR43134">
    <property type="entry name" value="SIGNAL RECOGNITION PARTICLE RECEPTOR SUBUNIT ALPHA"/>
    <property type="match status" value="1"/>
</dbReference>
<accession>A0A0F5IAM5</accession>
<dbReference type="SUPFAM" id="SSF52540">
    <property type="entry name" value="P-loop containing nucleoside triphosphate hydrolases"/>
    <property type="match status" value="1"/>
</dbReference>
<dbReference type="GO" id="GO:0003924">
    <property type="term" value="F:GTPase activity"/>
    <property type="evidence" value="ECO:0007669"/>
    <property type="project" value="UniProtKB-UniRule"/>
</dbReference>
<keyword evidence="5" id="KW-1003">Cell membrane</keyword>
<comment type="caution">
    <text evidence="16">The sequence shown here is derived from an EMBL/GenBank/DDBJ whole genome shotgun (WGS) entry which is preliminary data.</text>
</comment>
<dbReference type="NCBIfam" id="TIGR03499">
    <property type="entry name" value="FlhF"/>
    <property type="match status" value="1"/>
</dbReference>
<keyword evidence="17" id="KW-1185">Reference proteome</keyword>
<evidence type="ECO:0000256" key="9">
    <source>
        <dbReference type="ARBA" id="ARBA00023134"/>
    </source>
</evidence>
<evidence type="ECO:0000256" key="1">
    <source>
        <dbReference type="ARBA" id="ARBA00004413"/>
    </source>
</evidence>
<dbReference type="GO" id="GO:0006614">
    <property type="term" value="P:SRP-dependent cotranslational protein targeting to membrane"/>
    <property type="evidence" value="ECO:0007669"/>
    <property type="project" value="UniProtKB-UniRule"/>
</dbReference>
<dbReference type="InterPro" id="IPR027417">
    <property type="entry name" value="P-loop_NTPase"/>
</dbReference>
<evidence type="ECO:0000256" key="5">
    <source>
        <dbReference type="ARBA" id="ARBA00022475"/>
    </source>
</evidence>
<evidence type="ECO:0000313" key="17">
    <source>
        <dbReference type="Proteomes" id="UP000031563"/>
    </source>
</evidence>
<dbReference type="AlphaFoldDB" id="A0A0F5IAM5"/>
<feature type="domain" description="SRP54-type proteins GTP-binding" evidence="15">
    <location>
        <begin position="183"/>
        <end position="373"/>
    </location>
</feature>
<dbReference type="CDD" id="cd17873">
    <property type="entry name" value="FlhF"/>
    <property type="match status" value="1"/>
</dbReference>
<evidence type="ECO:0000259" key="15">
    <source>
        <dbReference type="SMART" id="SM00962"/>
    </source>
</evidence>
<name>A0A0F5IAM5_BACTR</name>
<keyword evidence="16" id="KW-0966">Cell projection</keyword>
<dbReference type="GO" id="GO:0005047">
    <property type="term" value="F:signal recognition particle binding"/>
    <property type="evidence" value="ECO:0007669"/>
    <property type="project" value="TreeGrafter"/>
</dbReference>
<evidence type="ECO:0000256" key="12">
    <source>
        <dbReference type="ARBA" id="ARBA00025337"/>
    </source>
</evidence>
<evidence type="ECO:0000256" key="10">
    <source>
        <dbReference type="ARBA" id="ARBA00023136"/>
    </source>
</evidence>
<feature type="region of interest" description="Disordered" evidence="14">
    <location>
        <begin position="59"/>
        <end position="82"/>
    </location>
</feature>
<reference evidence="16" key="1">
    <citation type="submission" date="2015-02" db="EMBL/GenBank/DDBJ databases">
        <title>Genome Assembly of Bacillaceae bacterium MTCC 8252.</title>
        <authorList>
            <person name="Verma A."/>
            <person name="Khatri I."/>
            <person name="Mual P."/>
            <person name="Subramanian S."/>
            <person name="Krishnamurthi S."/>
        </authorList>
    </citation>
    <scope>NUCLEOTIDE SEQUENCE [LARGE SCALE GENOMIC DNA]</scope>
    <source>
        <strain evidence="16">MTCC 8252</strain>
    </source>
</reference>
<evidence type="ECO:0000256" key="4">
    <source>
        <dbReference type="ARBA" id="ARBA00022448"/>
    </source>
</evidence>
<keyword evidence="4" id="KW-0813">Transport</keyword>
<dbReference type="GO" id="GO:0015031">
    <property type="term" value="P:protein transport"/>
    <property type="evidence" value="ECO:0007669"/>
    <property type="project" value="UniProtKB-KW"/>
</dbReference>
<evidence type="ECO:0000256" key="11">
    <source>
        <dbReference type="ARBA" id="ARBA00023225"/>
    </source>
</evidence>
<dbReference type="Proteomes" id="UP000031563">
    <property type="component" value="Unassembled WGS sequence"/>
</dbReference>
<keyword evidence="16" id="KW-0969">Cilium</keyword>
<evidence type="ECO:0000256" key="13">
    <source>
        <dbReference type="NCBIfam" id="TIGR03499"/>
    </source>
</evidence>
<comment type="subcellular location">
    <subcellularLocation>
        <location evidence="1">Cell membrane</location>
        <topology evidence="1">Peripheral membrane protein</topology>
        <orientation evidence="1">Cytoplasmic side</orientation>
    </subcellularLocation>
</comment>
<evidence type="ECO:0000313" key="16">
    <source>
        <dbReference type="EMBL" id="KKB42375.1"/>
    </source>
</evidence>
<dbReference type="InterPro" id="IPR000897">
    <property type="entry name" value="SRP54_GTPase_dom"/>
</dbReference>
<sequence>MRVKRYRAATMPEAIKKVRSDLGEEAVLLHSKTIYKKGFLGLFKKKMIEVTAGVDHAAPMQKSNEESRTVRKAEQRSLPLHSSEENVENLVQEIKELKETVQKFPQANSLAAVAYPNELERPVWQLQRQGVAEELVSELKNYLLDRWRMAGGQASGEQAIKWSKQWLAEKLRPIQEREDLLQAPFINMLGPTGVGKTTTIAKLAAEHVLDQGLKTAFISADTYRIAAIEQLKTYADLLKIPLEVVYEPREVKEAMERLKGCDIVYIDTAGRNYREEQFVNELQEILPFENMCNFLVLSLAAKEQDMREVIERFSAVPIHRFVFTKADETASHGSMINMLYYYQKPIAYITNGQSVPEDLIKPTTDQLAAMMLGEYYDA</sequence>
<keyword evidence="16" id="KW-0282">Flagellum</keyword>